<reference evidence="2 3" key="1">
    <citation type="journal article" date="2021" name="Microb. Ecol.">
        <title>A Generalist Lifestyle Allows Rare Gardnerella spp. to Persist at Low Levels in the Vaginal Microbiome.</title>
        <authorList>
            <person name="Khan S."/>
            <person name="Vancuren S.J."/>
            <person name="Hill J.E."/>
        </authorList>
    </citation>
    <scope>NUCLEOTIDE SEQUENCE [LARGE SCALE GENOMIC DNA]</scope>
    <source>
        <strain evidence="2 3">GH020</strain>
    </source>
</reference>
<dbReference type="InterPro" id="IPR041304">
    <property type="entry name" value="AbiTii"/>
</dbReference>
<feature type="domain" description="AbiTii" evidence="1">
    <location>
        <begin position="7"/>
        <end position="188"/>
    </location>
</feature>
<evidence type="ECO:0000313" key="3">
    <source>
        <dbReference type="Proteomes" id="UP000257886"/>
    </source>
</evidence>
<comment type="caution">
    <text evidence="2">The sequence shown here is derived from an EMBL/GenBank/DDBJ whole genome shotgun (WGS) entry which is preliminary data.</text>
</comment>
<keyword evidence="3" id="KW-1185">Reference proteome</keyword>
<evidence type="ECO:0000259" key="1">
    <source>
        <dbReference type="Pfam" id="PF18864"/>
    </source>
</evidence>
<name>A0ABU5MQE0_9BIFI</name>
<gene>
    <name evidence="2" type="ORF">CG393_002930</name>
</gene>
<protein>
    <submittedName>
        <fullName evidence="2">ABC transporter substrate-binding protein</fullName>
    </submittedName>
</protein>
<evidence type="ECO:0000313" key="2">
    <source>
        <dbReference type="EMBL" id="MDZ7544635.1"/>
    </source>
</evidence>
<accession>A0ABU5MQE0</accession>
<dbReference type="Proteomes" id="UP000257886">
    <property type="component" value="Unassembled WGS sequence"/>
</dbReference>
<sequence>MVNNMGSIVLELQNEIVSSNCDVVNVLRRAHLIASKLRLTDFDKWIQYELNGYPDSESCPEYRKVRGILKAFNPYRGWIPTLIQDNKVEKMICERKLVNSISEIISLCESSKNVLTLEFSGEQLALLDKMFDSPLPMRYALHVTTTAVKDIEEKVKNTILEWTLKLEAEEIVGENMTFSKKEKDRAINIPQTVNNYYGNTSVINSPSDNVQIVSGSENTVSFSYSKVKDIITEVEKSISGSDLSKDDMETAVELLDDIKSKIEEEKKPHILKSTLVGLKDFLINAGANVAAELIQAKMQGLF</sequence>
<organism evidence="2 3">
    <name type="scientific">Gardnerella piotii</name>
    <dbReference type="NCBI Taxonomy" id="2792977"/>
    <lineage>
        <taxon>Bacteria</taxon>
        <taxon>Bacillati</taxon>
        <taxon>Actinomycetota</taxon>
        <taxon>Actinomycetes</taxon>
        <taxon>Bifidobacteriales</taxon>
        <taxon>Bifidobacteriaceae</taxon>
        <taxon>Gardnerella</taxon>
    </lineage>
</organism>
<proteinExistence type="predicted"/>
<dbReference type="EMBL" id="NNRR02000001">
    <property type="protein sequence ID" value="MDZ7544635.1"/>
    <property type="molecule type" value="Genomic_DNA"/>
</dbReference>
<dbReference type="RefSeq" id="WP_240320593.1">
    <property type="nucleotide sequence ID" value="NZ_NNRR02000001.1"/>
</dbReference>
<dbReference type="Pfam" id="PF18864">
    <property type="entry name" value="AbiTii"/>
    <property type="match status" value="1"/>
</dbReference>